<reference evidence="1" key="1">
    <citation type="submission" date="2020-06" db="EMBL/GenBank/DDBJ databases">
        <title>WGS assembly of Ceratodon purpureus strain R40.</title>
        <authorList>
            <person name="Carey S.B."/>
            <person name="Jenkins J."/>
            <person name="Shu S."/>
            <person name="Lovell J.T."/>
            <person name="Sreedasyam A."/>
            <person name="Maumus F."/>
            <person name="Tiley G.P."/>
            <person name="Fernandez-Pozo N."/>
            <person name="Barry K."/>
            <person name="Chen C."/>
            <person name="Wang M."/>
            <person name="Lipzen A."/>
            <person name="Daum C."/>
            <person name="Saski C.A."/>
            <person name="Payton A.C."/>
            <person name="Mcbreen J.C."/>
            <person name="Conrad R.E."/>
            <person name="Kollar L.M."/>
            <person name="Olsson S."/>
            <person name="Huttunen S."/>
            <person name="Landis J.B."/>
            <person name="Wickett N.J."/>
            <person name="Johnson M.G."/>
            <person name="Rensing S.A."/>
            <person name="Grimwood J."/>
            <person name="Schmutz J."/>
            <person name="Mcdaniel S.F."/>
        </authorList>
    </citation>
    <scope>NUCLEOTIDE SEQUENCE</scope>
    <source>
        <strain evidence="1">R40</strain>
    </source>
</reference>
<protein>
    <submittedName>
        <fullName evidence="1">Uncharacterized protein</fullName>
    </submittedName>
</protein>
<dbReference type="AlphaFoldDB" id="A0A8T0IM90"/>
<dbReference type="EMBL" id="CM026423">
    <property type="protein sequence ID" value="KAG0584860.1"/>
    <property type="molecule type" value="Genomic_DNA"/>
</dbReference>
<sequence length="152" mass="17761">MRNVIAGSIHPQLADAPARNTWAFTRKWGLDCVTQKKYLRRSTMHIHFNLQVPVCSSFEMATQYKRAINILCLMKIFGDCALPVGTSKYCLLLKVRHLQLPNPFAEVWEIFLQSTRIILRMSGFWRYPKRRYTVTVVDESWTKLHHAVAPIR</sequence>
<proteinExistence type="predicted"/>
<comment type="caution">
    <text evidence="1">The sequence shown here is derived from an EMBL/GenBank/DDBJ whole genome shotgun (WGS) entry which is preliminary data.</text>
</comment>
<accession>A0A8T0IM90</accession>
<name>A0A8T0IM90_CERPU</name>
<gene>
    <name evidence="1" type="ORF">KC19_3G240200</name>
</gene>
<evidence type="ECO:0000313" key="1">
    <source>
        <dbReference type="EMBL" id="KAG0584860.1"/>
    </source>
</evidence>
<keyword evidence="2" id="KW-1185">Reference proteome</keyword>
<organism evidence="1 2">
    <name type="scientific">Ceratodon purpureus</name>
    <name type="common">Fire moss</name>
    <name type="synonym">Dicranum purpureum</name>
    <dbReference type="NCBI Taxonomy" id="3225"/>
    <lineage>
        <taxon>Eukaryota</taxon>
        <taxon>Viridiplantae</taxon>
        <taxon>Streptophyta</taxon>
        <taxon>Embryophyta</taxon>
        <taxon>Bryophyta</taxon>
        <taxon>Bryophytina</taxon>
        <taxon>Bryopsida</taxon>
        <taxon>Dicranidae</taxon>
        <taxon>Pseudoditrichales</taxon>
        <taxon>Ditrichaceae</taxon>
        <taxon>Ceratodon</taxon>
    </lineage>
</organism>
<evidence type="ECO:0000313" key="2">
    <source>
        <dbReference type="Proteomes" id="UP000822688"/>
    </source>
</evidence>
<dbReference type="Proteomes" id="UP000822688">
    <property type="component" value="Chromosome 3"/>
</dbReference>